<dbReference type="InterPro" id="IPR011006">
    <property type="entry name" value="CheY-like_superfamily"/>
</dbReference>
<proteinExistence type="predicted"/>
<name>A0A437AMC1_9MICR</name>
<organism evidence="6 7">
    <name type="scientific">Tubulinosema ratisbonensis</name>
    <dbReference type="NCBI Taxonomy" id="291195"/>
    <lineage>
        <taxon>Eukaryota</taxon>
        <taxon>Fungi</taxon>
        <taxon>Fungi incertae sedis</taxon>
        <taxon>Microsporidia</taxon>
        <taxon>Tubulinosematoidea</taxon>
        <taxon>Tubulinosematidae</taxon>
        <taxon>Tubulinosema</taxon>
    </lineage>
</organism>
<dbReference type="AlphaFoldDB" id="A0A437AMC1"/>
<dbReference type="GO" id="GO:0000160">
    <property type="term" value="P:phosphorelay signal transduction system"/>
    <property type="evidence" value="ECO:0007669"/>
    <property type="project" value="InterPro"/>
</dbReference>
<gene>
    <name evidence="6" type="ORF">TUBRATIS_12610</name>
</gene>
<dbReference type="EMBL" id="RCSS01000267">
    <property type="protein sequence ID" value="RVD92248.1"/>
    <property type="molecule type" value="Genomic_DNA"/>
</dbReference>
<dbReference type="GO" id="GO:0003700">
    <property type="term" value="F:DNA-binding transcription factor activity"/>
    <property type="evidence" value="ECO:0007669"/>
    <property type="project" value="InterPro"/>
</dbReference>
<dbReference type="SUPFAM" id="SSF46785">
    <property type="entry name" value="Winged helix' DNA-binding domain"/>
    <property type="match status" value="1"/>
</dbReference>
<dbReference type="InterPro" id="IPR036390">
    <property type="entry name" value="WH_DNA-bd_sf"/>
</dbReference>
<dbReference type="PROSITE" id="PS50110">
    <property type="entry name" value="RESPONSE_REGULATORY"/>
    <property type="match status" value="1"/>
</dbReference>
<dbReference type="GO" id="GO:0005634">
    <property type="term" value="C:nucleus"/>
    <property type="evidence" value="ECO:0007669"/>
    <property type="project" value="UniProtKB-SubCell"/>
</dbReference>
<keyword evidence="4" id="KW-0597">Phosphoprotein</keyword>
<reference evidence="6 7" key="1">
    <citation type="submission" date="2018-10" db="EMBL/GenBank/DDBJ databases">
        <title>Draft genome sequence of the microsporidian Tubulinosema ratisbonensis.</title>
        <authorList>
            <person name="Polonais V."/>
            <person name="Peyretaillade E."/>
            <person name="Niehus S."/>
            <person name="Wawrzyniak I."/>
            <person name="Franchet A."/>
            <person name="Gaspin C."/>
            <person name="Reichstadt M."/>
            <person name="Belser C."/>
            <person name="Labadie K."/>
            <person name="Delbac F."/>
            <person name="Ferrandon D."/>
        </authorList>
    </citation>
    <scope>NUCLEOTIDE SEQUENCE [LARGE SCALE GENOMIC DNA]</scope>
    <source>
        <strain evidence="6 7">Franzen</strain>
    </source>
</reference>
<evidence type="ECO:0000256" key="4">
    <source>
        <dbReference type="PROSITE-ProRule" id="PRU00169"/>
    </source>
</evidence>
<protein>
    <submittedName>
        <fullName evidence="6">Two-component system response regulator</fullName>
    </submittedName>
</protein>
<evidence type="ECO:0000256" key="2">
    <source>
        <dbReference type="ARBA" id="ARBA00023125"/>
    </source>
</evidence>
<feature type="modified residue" description="4-aspartylphosphate" evidence="4">
    <location>
        <position position="205"/>
    </location>
</feature>
<keyword evidence="7" id="KW-1185">Reference proteome</keyword>
<dbReference type="InterPro" id="IPR001789">
    <property type="entry name" value="Sig_transdc_resp-reg_receiver"/>
</dbReference>
<dbReference type="SUPFAM" id="SSF52172">
    <property type="entry name" value="CheY-like"/>
    <property type="match status" value="1"/>
</dbReference>
<evidence type="ECO:0000313" key="7">
    <source>
        <dbReference type="Proteomes" id="UP000282876"/>
    </source>
</evidence>
<keyword evidence="2" id="KW-0238">DNA-binding</keyword>
<dbReference type="InterPro" id="IPR036388">
    <property type="entry name" value="WH-like_DNA-bd_sf"/>
</dbReference>
<evidence type="ECO:0000256" key="1">
    <source>
        <dbReference type="ARBA" id="ARBA00004123"/>
    </source>
</evidence>
<dbReference type="Pfam" id="PF00447">
    <property type="entry name" value="HSF_DNA-bind"/>
    <property type="match status" value="1"/>
</dbReference>
<dbReference type="Gene3D" id="1.10.10.10">
    <property type="entry name" value="Winged helix-like DNA-binding domain superfamily/Winged helix DNA-binding domain"/>
    <property type="match status" value="1"/>
</dbReference>
<dbReference type="Proteomes" id="UP000282876">
    <property type="component" value="Unassembled WGS sequence"/>
</dbReference>
<evidence type="ECO:0000259" key="5">
    <source>
        <dbReference type="PROSITE" id="PS50110"/>
    </source>
</evidence>
<feature type="domain" description="Response regulatory" evidence="5">
    <location>
        <begin position="156"/>
        <end position="268"/>
    </location>
</feature>
<dbReference type="OrthoDB" id="60033at2759"/>
<dbReference type="Gene3D" id="3.40.50.2300">
    <property type="match status" value="1"/>
</dbReference>
<dbReference type="InterPro" id="IPR000232">
    <property type="entry name" value="HSF_DNA-bd"/>
</dbReference>
<comment type="caution">
    <text evidence="6">The sequence shown here is derived from an EMBL/GenBank/DDBJ whole genome shotgun (WGS) entry which is preliminary data.</text>
</comment>
<sequence length="278" mass="33239">MNDFLGFLYEIVNSDIYQDKITWSEDGKFIKIYNDENFPAFIAKFFPSFDVTTFFRTLRNFGFHKKLKRKVEFYELWYHNKFIKGFVNLEEITKIAENKKNKKKKKKTKLPFHYSGKIEKLQESFLKELQTCSNYYCEAVNSLKKINKYLYGDDRKIAVIWCNKDCLEKIQSVLCKLDYFCYISHSFSDCLERIKEGNVELLILDVKMHKSLFLILEIRKTLNNLIIFIVGEPMLRDTAESILFTGGNEYICKPINEYCFIELIKKYFVCEEEKQTNF</sequence>
<dbReference type="GO" id="GO:0043565">
    <property type="term" value="F:sequence-specific DNA binding"/>
    <property type="evidence" value="ECO:0007669"/>
    <property type="project" value="InterPro"/>
</dbReference>
<evidence type="ECO:0000313" key="6">
    <source>
        <dbReference type="EMBL" id="RVD92248.1"/>
    </source>
</evidence>
<evidence type="ECO:0000256" key="3">
    <source>
        <dbReference type="ARBA" id="ARBA00023242"/>
    </source>
</evidence>
<dbReference type="VEuPathDB" id="MicrosporidiaDB:TUBRATIS_12610"/>
<keyword evidence="3" id="KW-0539">Nucleus</keyword>
<dbReference type="SMART" id="SM00415">
    <property type="entry name" value="HSF"/>
    <property type="match status" value="1"/>
</dbReference>
<accession>A0A437AMC1</accession>
<comment type="subcellular location">
    <subcellularLocation>
        <location evidence="1">Nucleus</location>
    </subcellularLocation>
</comment>